<gene>
    <name evidence="1" type="ORF">AMSG_08569</name>
</gene>
<dbReference type="GeneID" id="25567232"/>
<dbReference type="RefSeq" id="XP_013755237.1">
    <property type="nucleotide sequence ID" value="XM_013899783.1"/>
</dbReference>
<sequence>MGVSLSRSTEDFVDTRSGKQTMTRSIPFAVRLPNSLPPSMKWASFGESRRAKISYAIVATPTAESVLDFLRTPKFEAPLIVWPSLQARVQHIEQARPIKEVAQKTFFFHHDTDEMTVEIDSNVVPRGGVVSGKLRFERFGDETKTPSEMDVTKFVVHVEHRYRARGSTQATFVLGGTTVNADSINETHDHKVADSAKAADAGYWSPRATAGKTRRRRSAAELRALEAEREAAVAAAAASRRAMKQRSVIEVPFSFGIDKPVGKYAGVDASTDPITICSSISVKAVYSSISRMSLSTTIPIRVISQLCHDDFNR</sequence>
<protein>
    <submittedName>
        <fullName evidence="1">Uncharacterized protein</fullName>
    </submittedName>
</protein>
<dbReference type="EMBL" id="GL349474">
    <property type="protein sequence ID" value="KNC52693.1"/>
    <property type="molecule type" value="Genomic_DNA"/>
</dbReference>
<accession>A0A0L0DMQ7</accession>
<dbReference type="Proteomes" id="UP000054408">
    <property type="component" value="Unassembled WGS sequence"/>
</dbReference>
<evidence type="ECO:0000313" key="1">
    <source>
        <dbReference type="EMBL" id="KNC52693.1"/>
    </source>
</evidence>
<dbReference type="OrthoDB" id="4001642at2759"/>
<reference evidence="1 2" key="1">
    <citation type="submission" date="2010-05" db="EMBL/GenBank/DDBJ databases">
        <title>The Genome Sequence of Thecamonas trahens ATCC 50062.</title>
        <authorList>
            <consortium name="The Broad Institute Genome Sequencing Platform"/>
            <person name="Russ C."/>
            <person name="Cuomo C."/>
            <person name="Shea T."/>
            <person name="Young S.K."/>
            <person name="Zeng Q."/>
            <person name="Koehrsen M."/>
            <person name="Haas B."/>
            <person name="Borodovsky M."/>
            <person name="Guigo R."/>
            <person name="Alvarado L."/>
            <person name="Berlin A."/>
            <person name="Bochicchio J."/>
            <person name="Borenstein D."/>
            <person name="Chapman S."/>
            <person name="Chen Z."/>
            <person name="Freedman E."/>
            <person name="Gellesch M."/>
            <person name="Goldberg J."/>
            <person name="Griggs A."/>
            <person name="Gujja S."/>
            <person name="Heilman E."/>
            <person name="Heiman D."/>
            <person name="Hepburn T."/>
            <person name="Howarth C."/>
            <person name="Jen D."/>
            <person name="Larson L."/>
            <person name="Mehta T."/>
            <person name="Park D."/>
            <person name="Pearson M."/>
            <person name="Roberts A."/>
            <person name="Saif S."/>
            <person name="Shenoy N."/>
            <person name="Sisk P."/>
            <person name="Stolte C."/>
            <person name="Sykes S."/>
            <person name="Thomson T."/>
            <person name="Walk T."/>
            <person name="White J."/>
            <person name="Yandava C."/>
            <person name="Burger G."/>
            <person name="Gray M.W."/>
            <person name="Holland P.W.H."/>
            <person name="King N."/>
            <person name="Lang F.B.F."/>
            <person name="Roger A.J."/>
            <person name="Ruiz-Trillo I."/>
            <person name="Lander E."/>
            <person name="Nusbaum C."/>
        </authorList>
    </citation>
    <scope>NUCLEOTIDE SEQUENCE [LARGE SCALE GENOMIC DNA]</scope>
    <source>
        <strain evidence="1 2">ATCC 50062</strain>
    </source>
</reference>
<name>A0A0L0DMQ7_THETB</name>
<keyword evidence="2" id="KW-1185">Reference proteome</keyword>
<evidence type="ECO:0000313" key="2">
    <source>
        <dbReference type="Proteomes" id="UP000054408"/>
    </source>
</evidence>
<proteinExistence type="predicted"/>
<organism evidence="1 2">
    <name type="scientific">Thecamonas trahens ATCC 50062</name>
    <dbReference type="NCBI Taxonomy" id="461836"/>
    <lineage>
        <taxon>Eukaryota</taxon>
        <taxon>Apusozoa</taxon>
        <taxon>Apusomonadida</taxon>
        <taxon>Apusomonadidae</taxon>
        <taxon>Thecamonas</taxon>
    </lineage>
</organism>
<dbReference type="AlphaFoldDB" id="A0A0L0DMQ7"/>